<feature type="region of interest" description="Disordered" evidence="2">
    <location>
        <begin position="229"/>
        <end position="271"/>
    </location>
</feature>
<sequence>VQGGGPCSPSLDQRGDGNRDCSPPAVSLRRRRLARRPGYMRSTAGPGIRSPAVGTPFQDLGGAGSKELHHSASRARQCSLDQSSQEREPLLGSCVPNSSETPAVASVGHWSLAQTSAGGSPVGFGIQPKAGTGLPAILTRLHGPEDAWGQQVSLSMDSSAAPGASQNPTLCAGARGAGASRGLAPVEGRGSSCSLGSGPAAPHALPSSCENFTSSFSFIRLSLGSAGERGEAEGCLPSREAETTHQSPQEMGVRATSPDGPHEDPHSLPQPFCLTAARGLAELAQVSGRSSGLECGVLSSLDRDTGSSSSLDPSLAGGGGDEGSGSGDTHGWDALLRRWEPLLQDSLLSTRKQLEVTSLRVKLQKLQEAAIEDDDFDKAELLKQRLEDLERESGGLHLRLPSRQPALRSFLGHLAVQAQAILQVAAQSASSEPAGSEGQPRLLCLRLPSPTHVTVSGPLPGVGSVHQLCPLGSLQKEMEALQTRLSVLEAEDQRLGRELEEQEQLLWWQGWGLMELMARLPLGQLQALGKALQDTLTTAGQLHFQAEPPEDITSLQERIKSLNLSLKEVTTEVCTNGSLCSRLRRRVSHLETQLPALREAKALAISGDCHFCTAKDLAEEIRSLGREREGLEALLGKLLGLSSRSTGKLGRLREDQDRLCRELARRAAETALTSFFFLFPHPSCECPLLQKVWVADLEVCRLLLQSLKLQEAGGSLCAEDEGGVEAKEAWDVSPCVLPAHRALKSLWPTHDLFFFSGQESYILSAELEEQCEAIGRKLLDMEDALHTAMHSHNGELIHILGELQMVKEALQAMILSLQTATEEVGGGEAAASCPAAGVLEAQPEGRGWEEAGHPIIRVDSGSCSRSLTDVPGTVVETQSLGVTQRGGGRPFS</sequence>
<dbReference type="InterPro" id="IPR026081">
    <property type="entry name" value="DISC1"/>
</dbReference>
<organism evidence="3 4">
    <name type="scientific">Spermophilus dauricus</name>
    <name type="common">Daurian ground squirrel</name>
    <dbReference type="NCBI Taxonomy" id="99837"/>
    <lineage>
        <taxon>Eukaryota</taxon>
        <taxon>Metazoa</taxon>
        <taxon>Chordata</taxon>
        <taxon>Craniata</taxon>
        <taxon>Vertebrata</taxon>
        <taxon>Euteleostomi</taxon>
        <taxon>Mammalia</taxon>
        <taxon>Eutheria</taxon>
        <taxon>Euarchontoglires</taxon>
        <taxon>Glires</taxon>
        <taxon>Rodentia</taxon>
        <taxon>Sciuromorpha</taxon>
        <taxon>Sciuridae</taxon>
        <taxon>Xerinae</taxon>
        <taxon>Marmotini</taxon>
        <taxon>Spermophilus</taxon>
    </lineage>
</organism>
<accession>A0A8C9PR27</accession>
<dbReference type="Proteomes" id="UP000694422">
    <property type="component" value="Unplaced"/>
</dbReference>
<feature type="coiled-coil region" evidence="1">
    <location>
        <begin position="471"/>
        <end position="505"/>
    </location>
</feature>
<evidence type="ECO:0000256" key="1">
    <source>
        <dbReference type="SAM" id="Coils"/>
    </source>
</evidence>
<evidence type="ECO:0000313" key="4">
    <source>
        <dbReference type="Proteomes" id="UP000694422"/>
    </source>
</evidence>
<dbReference type="GO" id="GO:0005815">
    <property type="term" value="C:microtubule organizing center"/>
    <property type="evidence" value="ECO:0007669"/>
    <property type="project" value="TreeGrafter"/>
</dbReference>
<feature type="region of interest" description="Disordered" evidence="2">
    <location>
        <begin position="177"/>
        <end position="200"/>
    </location>
</feature>
<feature type="compositionally biased region" description="Polar residues" evidence="2">
    <location>
        <begin position="74"/>
        <end position="83"/>
    </location>
</feature>
<evidence type="ECO:0000313" key="3">
    <source>
        <dbReference type="Ensembl" id="ENSSDAP00000011326.1"/>
    </source>
</evidence>
<keyword evidence="1" id="KW-0175">Coiled coil</keyword>
<dbReference type="PANTHER" id="PTHR14332">
    <property type="entry name" value="DISRUPTED IN SCHIZOPHRENIA 1 PROTEIN"/>
    <property type="match status" value="1"/>
</dbReference>
<feature type="coiled-coil region" evidence="1">
    <location>
        <begin position="552"/>
        <end position="634"/>
    </location>
</feature>
<feature type="region of interest" description="Disordered" evidence="2">
    <location>
        <begin position="302"/>
        <end position="329"/>
    </location>
</feature>
<dbReference type="GO" id="GO:0001764">
    <property type="term" value="P:neuron migration"/>
    <property type="evidence" value="ECO:0007669"/>
    <property type="project" value="TreeGrafter"/>
</dbReference>
<reference evidence="3" key="1">
    <citation type="submission" date="2025-08" db="UniProtKB">
        <authorList>
            <consortium name="Ensembl"/>
        </authorList>
    </citation>
    <scope>IDENTIFICATION</scope>
</reference>
<dbReference type="Ensembl" id="ENSSDAT00000012825.1">
    <property type="protein sequence ID" value="ENSSDAP00000011326.1"/>
    <property type="gene ID" value="ENSSDAG00000009286.1"/>
</dbReference>
<dbReference type="GO" id="GO:0060271">
    <property type="term" value="P:cilium assembly"/>
    <property type="evidence" value="ECO:0007669"/>
    <property type="project" value="TreeGrafter"/>
</dbReference>
<protein>
    <submittedName>
        <fullName evidence="3">DISC1 scaffold protein</fullName>
    </submittedName>
</protein>
<feature type="coiled-coil region" evidence="1">
    <location>
        <begin position="372"/>
        <end position="399"/>
    </location>
</feature>
<dbReference type="GO" id="GO:0005874">
    <property type="term" value="C:microtubule"/>
    <property type="evidence" value="ECO:0007669"/>
    <property type="project" value="TreeGrafter"/>
</dbReference>
<name>A0A8C9PR27_SPEDA</name>
<feature type="region of interest" description="Disordered" evidence="2">
    <location>
        <begin position="1"/>
        <end position="84"/>
    </location>
</feature>
<reference evidence="3" key="2">
    <citation type="submission" date="2025-09" db="UniProtKB">
        <authorList>
            <consortium name="Ensembl"/>
        </authorList>
    </citation>
    <scope>IDENTIFICATION</scope>
</reference>
<proteinExistence type="predicted"/>
<dbReference type="GO" id="GO:0045111">
    <property type="term" value="C:intermediate filament cytoskeleton"/>
    <property type="evidence" value="ECO:0007669"/>
    <property type="project" value="TreeGrafter"/>
</dbReference>
<feature type="compositionally biased region" description="Gly residues" evidence="2">
    <location>
        <begin position="316"/>
        <end position="328"/>
    </location>
</feature>
<dbReference type="PANTHER" id="PTHR14332:SF3">
    <property type="entry name" value="DISRUPTED IN SCHIZOPHRENIA 1 PROTEIN"/>
    <property type="match status" value="1"/>
</dbReference>
<evidence type="ECO:0000256" key="2">
    <source>
        <dbReference type="SAM" id="MobiDB-lite"/>
    </source>
</evidence>
<keyword evidence="4" id="KW-1185">Reference proteome</keyword>
<dbReference type="AlphaFoldDB" id="A0A8C9PR27"/>